<protein>
    <submittedName>
        <fullName evidence="5">Tyrosine-type recombinase/integrase</fullName>
    </submittedName>
</protein>
<dbReference type="InterPro" id="IPR011010">
    <property type="entry name" value="DNA_brk_join_enz"/>
</dbReference>
<dbReference type="PANTHER" id="PTHR30349:SF64">
    <property type="entry name" value="PROPHAGE INTEGRASE INTD-RELATED"/>
    <property type="match status" value="1"/>
</dbReference>
<feature type="compositionally biased region" description="Basic and acidic residues" evidence="3">
    <location>
        <begin position="373"/>
        <end position="382"/>
    </location>
</feature>
<organism evidence="5 6">
    <name type="scientific">Brevundimonas diminuta</name>
    <name type="common">Pseudomonas diminuta</name>
    <dbReference type="NCBI Taxonomy" id="293"/>
    <lineage>
        <taxon>Bacteria</taxon>
        <taxon>Pseudomonadati</taxon>
        <taxon>Pseudomonadota</taxon>
        <taxon>Alphaproteobacteria</taxon>
        <taxon>Caulobacterales</taxon>
        <taxon>Caulobacteraceae</taxon>
        <taxon>Brevundimonas</taxon>
    </lineage>
</organism>
<evidence type="ECO:0000313" key="5">
    <source>
        <dbReference type="EMBL" id="QQB89325.1"/>
    </source>
</evidence>
<evidence type="ECO:0000259" key="4">
    <source>
        <dbReference type="PROSITE" id="PS51898"/>
    </source>
</evidence>
<evidence type="ECO:0000256" key="3">
    <source>
        <dbReference type="SAM" id="MobiDB-lite"/>
    </source>
</evidence>
<feature type="region of interest" description="Disordered" evidence="3">
    <location>
        <begin position="366"/>
        <end position="392"/>
    </location>
</feature>
<dbReference type="PROSITE" id="PS51898">
    <property type="entry name" value="TYR_RECOMBINASE"/>
    <property type="match status" value="1"/>
</dbReference>
<keyword evidence="6" id="KW-1185">Reference proteome</keyword>
<dbReference type="InterPro" id="IPR002104">
    <property type="entry name" value="Integrase_catalytic"/>
</dbReference>
<reference evidence="5 6" key="1">
    <citation type="submission" date="2020-12" db="EMBL/GenBank/DDBJ databases">
        <title>FDA dAtabase for Regulatory Grade micrObial Sequences (FDA-ARGOS): Supporting development and validation of Infectious Disease Dx tests.</title>
        <authorList>
            <person name="Kerrigan L."/>
            <person name="Long C."/>
            <person name="Tallon L."/>
            <person name="Sadzewicz L."/>
            <person name="Zhao X."/>
            <person name="Boylan J."/>
            <person name="Ott S."/>
            <person name="Bowen H."/>
            <person name="Vavikolanu K."/>
            <person name="Mehta A."/>
            <person name="Aluvathingal J."/>
            <person name="Nadendla S."/>
            <person name="Yan Y."/>
            <person name="Sichtig H."/>
        </authorList>
    </citation>
    <scope>NUCLEOTIDE SEQUENCE [LARGE SCALE GENOMIC DNA]</scope>
    <source>
        <strain evidence="5 6">FDAARGOS_1026</strain>
    </source>
</reference>
<dbReference type="Pfam" id="PF00589">
    <property type="entry name" value="Phage_integrase"/>
    <property type="match status" value="1"/>
</dbReference>
<evidence type="ECO:0000256" key="1">
    <source>
        <dbReference type="ARBA" id="ARBA00022908"/>
    </source>
</evidence>
<accession>A0A7T4GI53</accession>
<keyword evidence="1" id="KW-0229">DNA integration</keyword>
<dbReference type="PANTHER" id="PTHR30349">
    <property type="entry name" value="PHAGE INTEGRASE-RELATED"/>
    <property type="match status" value="1"/>
</dbReference>
<evidence type="ECO:0000313" key="6">
    <source>
        <dbReference type="Proteomes" id="UP000596117"/>
    </source>
</evidence>
<dbReference type="InterPro" id="IPR013762">
    <property type="entry name" value="Integrase-like_cat_sf"/>
</dbReference>
<sequence length="392" mass="43934">MSVYLPKNSRYWAYDFQYKGRRYHGSTGVETKRKAEEVERRIRTKAATGELDDASQMTLDEAAGRWWAERGTTLKGGARLEARIERMMAVVGAGTRICDITTNHIATAIERRRGQGIVKSKAKGAKEYLPSNSTVNRDMIDTLRPILNRARKAWGARLPEIDWEALRLKEPKPRPKELVGDELERVEAEVLPHWHDLIRFAARYGCRLSELFFSLDDLDVADINNARVRLRDRKGGDDHVIPLLPEDAAMLSARLGRARAARLETVWYRERRLPGPAGKVILKALKPSGAAIAMRRAMKRSGLKDAKGLRGIHDLRHHSGMQILRETGNLRLAQRLLGHADIKSTMVYAHAIEDDVKAGLAALSRNSPGATTERCDKDEVEQPSKGGRTAAS</sequence>
<proteinExistence type="predicted"/>
<evidence type="ECO:0000256" key="2">
    <source>
        <dbReference type="ARBA" id="ARBA00023172"/>
    </source>
</evidence>
<dbReference type="Proteomes" id="UP000596117">
    <property type="component" value="Chromosome"/>
</dbReference>
<feature type="domain" description="Tyr recombinase" evidence="4">
    <location>
        <begin position="173"/>
        <end position="361"/>
    </location>
</feature>
<dbReference type="Gene3D" id="1.10.443.10">
    <property type="entry name" value="Intergrase catalytic core"/>
    <property type="match status" value="1"/>
</dbReference>
<dbReference type="EMBL" id="CP066026">
    <property type="protein sequence ID" value="QQB89325.1"/>
    <property type="molecule type" value="Genomic_DNA"/>
</dbReference>
<dbReference type="InterPro" id="IPR050090">
    <property type="entry name" value="Tyrosine_recombinase_XerCD"/>
</dbReference>
<dbReference type="RefSeq" id="WP_164917963.1">
    <property type="nucleotide sequence ID" value="NZ_BJNC01000017.1"/>
</dbReference>
<name>A0A7T4GI53_BREDI</name>
<keyword evidence="2" id="KW-0233">DNA recombination</keyword>
<gene>
    <name evidence="5" type="ORF">I6H83_02450</name>
</gene>
<dbReference type="SUPFAM" id="SSF56349">
    <property type="entry name" value="DNA breaking-rejoining enzymes"/>
    <property type="match status" value="1"/>
</dbReference>